<sequence>MMKPFSAYPEDRAKLLELAATVLEDEKTSTEACVLADLVKAILEDEQWGLDRGVWKAGDFAN</sequence>
<name>A0A3E1B7S2_RHILT</name>
<comment type="caution">
    <text evidence="1">The sequence shown here is derived from an EMBL/GenBank/DDBJ whole genome shotgun (WGS) entry which is preliminary data.</text>
</comment>
<dbReference type="Proteomes" id="UP000256748">
    <property type="component" value="Unassembled WGS sequence"/>
</dbReference>
<proteinExistence type="predicted"/>
<dbReference type="AlphaFoldDB" id="A0A3E1B7S2"/>
<organism evidence="1 2">
    <name type="scientific">Rhizobium leguminosarum bv. trifolii</name>
    <dbReference type="NCBI Taxonomy" id="386"/>
    <lineage>
        <taxon>Bacteria</taxon>
        <taxon>Pseudomonadati</taxon>
        <taxon>Pseudomonadota</taxon>
        <taxon>Alphaproteobacteria</taxon>
        <taxon>Hyphomicrobiales</taxon>
        <taxon>Rhizobiaceae</taxon>
        <taxon>Rhizobium/Agrobacterium group</taxon>
        <taxon>Rhizobium</taxon>
    </lineage>
</organism>
<gene>
    <name evidence="1" type="ORF">B5K10_22505</name>
</gene>
<reference evidence="1 2" key="1">
    <citation type="submission" date="2017-03" db="EMBL/GenBank/DDBJ databases">
        <title>Genome analysis of Rhizobial strains effectives or ineffectives for nitrogen fixation isolated from bean seeds.</title>
        <authorList>
            <person name="Peralta H."/>
            <person name="Aguilar-Vera A."/>
            <person name="Mora Y."/>
            <person name="Vargas-Lagunas C."/>
            <person name="Girard L."/>
            <person name="Mora J."/>
        </authorList>
    </citation>
    <scope>NUCLEOTIDE SEQUENCE [LARGE SCALE GENOMIC DNA]</scope>
    <source>
        <strain evidence="1 2">CCGM5</strain>
    </source>
</reference>
<protein>
    <submittedName>
        <fullName evidence="1">Uncharacterized protein</fullName>
    </submittedName>
</protein>
<evidence type="ECO:0000313" key="1">
    <source>
        <dbReference type="EMBL" id="RFB87401.1"/>
    </source>
</evidence>
<evidence type="ECO:0000313" key="2">
    <source>
        <dbReference type="Proteomes" id="UP000256748"/>
    </source>
</evidence>
<dbReference type="RefSeq" id="WP_116275132.1">
    <property type="nucleotide sequence ID" value="NZ_KZ859523.1"/>
</dbReference>
<dbReference type="EMBL" id="NAOO01000028">
    <property type="protein sequence ID" value="RFB87401.1"/>
    <property type="molecule type" value="Genomic_DNA"/>
</dbReference>
<accession>A0A3E1B7S2</accession>